<dbReference type="Pfam" id="PF07750">
    <property type="entry name" value="GcrA"/>
    <property type="match status" value="1"/>
</dbReference>
<organism evidence="2 3">
    <name type="scientific">Bartonella quintana JK 68</name>
    <dbReference type="NCBI Taxonomy" id="1134503"/>
    <lineage>
        <taxon>Bacteria</taxon>
        <taxon>Pseudomonadati</taxon>
        <taxon>Pseudomonadota</taxon>
        <taxon>Alphaproteobacteria</taxon>
        <taxon>Hyphomicrobiales</taxon>
        <taxon>Bartonellaceae</taxon>
        <taxon>Bartonella</taxon>
    </lineage>
</organism>
<evidence type="ECO:0008006" key="4">
    <source>
        <dbReference type="Google" id="ProtNLM"/>
    </source>
</evidence>
<sequence>MECGMGWTCERVELLKKFWSEGLSASQIASQLGGVSRNAVIGKVHRLKLPGRSKTAQGMSRAQKTVVGVSSSAPRMRRTPSTILPTNAASCSVGATALKMDVVTEDVAEVDMSAKSNVVVPISRQLNLLQLSENTCRWPVGDPLSSDFHFCGADSGENSPYCAFHAKIAFQPISERRRIRI</sequence>
<keyword evidence="3" id="KW-1185">Reference proteome</keyword>
<evidence type="ECO:0000256" key="1">
    <source>
        <dbReference type="SAM" id="MobiDB-lite"/>
    </source>
</evidence>
<dbReference type="Proteomes" id="UP000027143">
    <property type="component" value="Unassembled WGS sequence"/>
</dbReference>
<dbReference type="InterPro" id="IPR011681">
    <property type="entry name" value="GcrA"/>
</dbReference>
<feature type="region of interest" description="Disordered" evidence="1">
    <location>
        <begin position="55"/>
        <end position="81"/>
    </location>
</feature>
<evidence type="ECO:0000313" key="3">
    <source>
        <dbReference type="Proteomes" id="UP000027143"/>
    </source>
</evidence>
<accession>A0ABR4SNR3</accession>
<gene>
    <name evidence="2" type="ORF">O7U_00870</name>
</gene>
<protein>
    <recommendedName>
        <fullName evidence="4">GcrA cell cycle regulator</fullName>
    </recommendedName>
</protein>
<name>A0ABR4SNR3_BARQI</name>
<proteinExistence type="predicted"/>
<dbReference type="EMBL" id="AHPD01000011">
    <property type="protein sequence ID" value="KEC65220.1"/>
    <property type="molecule type" value="Genomic_DNA"/>
</dbReference>
<evidence type="ECO:0000313" key="2">
    <source>
        <dbReference type="EMBL" id="KEC65220.1"/>
    </source>
</evidence>
<reference evidence="2 3" key="1">
    <citation type="submission" date="2012-04" db="EMBL/GenBank/DDBJ databases">
        <title>The Genome Sequence of Bartonella quintana JK 68.</title>
        <authorList>
            <consortium name="The Broad Institute Genome Sequencing Platform"/>
            <consortium name="The Broad Institute Genome Sequencing Center for Infectious Disease"/>
            <person name="Feldgarden M."/>
            <person name="Kirby J."/>
            <person name="Kosoy M."/>
            <person name="Birtles R."/>
            <person name="Probert W.S."/>
            <person name="Chiaraviglio L."/>
            <person name="Walker B."/>
            <person name="Young S.K."/>
            <person name="Zeng Q."/>
            <person name="Gargeya S."/>
            <person name="Fitzgerald M."/>
            <person name="Haas B."/>
            <person name="Abouelleil A."/>
            <person name="Alvarado L."/>
            <person name="Arachchi H.M."/>
            <person name="Berlin A.M."/>
            <person name="Chapman S.B."/>
            <person name="Goldberg J."/>
            <person name="Griggs A."/>
            <person name="Gujja S."/>
            <person name="Hansen M."/>
            <person name="Howarth C."/>
            <person name="Imamovic A."/>
            <person name="Larimer J."/>
            <person name="McCowen C."/>
            <person name="Montmayeur A."/>
            <person name="Murphy C."/>
            <person name="Neiman D."/>
            <person name="Pearson M."/>
            <person name="Priest M."/>
            <person name="Roberts A."/>
            <person name="Saif S."/>
            <person name="Shea T."/>
            <person name="Sisk P."/>
            <person name="Sykes S."/>
            <person name="Wortman J."/>
            <person name="Nusbaum C."/>
            <person name="Birren B."/>
        </authorList>
    </citation>
    <scope>NUCLEOTIDE SEQUENCE [LARGE SCALE GENOMIC DNA]</scope>
    <source>
        <strain evidence="2 3">JK 68</strain>
    </source>
</reference>
<comment type="caution">
    <text evidence="2">The sequence shown here is derived from an EMBL/GenBank/DDBJ whole genome shotgun (WGS) entry which is preliminary data.</text>
</comment>